<dbReference type="EMBL" id="LGIA01000040">
    <property type="protein sequence ID" value="KOH46225.1"/>
    <property type="molecule type" value="Genomic_DNA"/>
</dbReference>
<keyword evidence="3" id="KW-0813">Transport</keyword>
<keyword evidence="5" id="KW-0812">Transmembrane</keyword>
<dbReference type="Proteomes" id="UP000036958">
    <property type="component" value="Unassembled WGS sequence"/>
</dbReference>
<dbReference type="GO" id="GO:0015288">
    <property type="term" value="F:porin activity"/>
    <property type="evidence" value="ECO:0007669"/>
    <property type="project" value="TreeGrafter"/>
</dbReference>
<keyword evidence="8" id="KW-0175">Coiled coil</keyword>
<evidence type="ECO:0000256" key="3">
    <source>
        <dbReference type="ARBA" id="ARBA00022448"/>
    </source>
</evidence>
<keyword evidence="6" id="KW-0472">Membrane</keyword>
<dbReference type="InterPro" id="IPR003423">
    <property type="entry name" value="OMP_efflux"/>
</dbReference>
<dbReference type="GO" id="GO:0009279">
    <property type="term" value="C:cell outer membrane"/>
    <property type="evidence" value="ECO:0007669"/>
    <property type="project" value="UniProtKB-SubCell"/>
</dbReference>
<dbReference type="Gene3D" id="1.20.1600.10">
    <property type="entry name" value="Outer membrane efflux proteins (OEP)"/>
    <property type="match status" value="1"/>
</dbReference>
<dbReference type="GO" id="GO:1990281">
    <property type="term" value="C:efflux pump complex"/>
    <property type="evidence" value="ECO:0007669"/>
    <property type="project" value="TreeGrafter"/>
</dbReference>
<comment type="similarity">
    <text evidence="2">Belongs to the outer membrane factor (OMF) (TC 1.B.17) family.</text>
</comment>
<dbReference type="PANTHER" id="PTHR30026">
    <property type="entry name" value="OUTER MEMBRANE PROTEIN TOLC"/>
    <property type="match status" value="1"/>
</dbReference>
<evidence type="ECO:0000313" key="11">
    <source>
        <dbReference type="Proteomes" id="UP000036958"/>
    </source>
</evidence>
<gene>
    <name evidence="10" type="ORF">NC99_09530</name>
</gene>
<keyword evidence="7" id="KW-0998">Cell outer membrane</keyword>
<evidence type="ECO:0000256" key="4">
    <source>
        <dbReference type="ARBA" id="ARBA00022452"/>
    </source>
</evidence>
<evidence type="ECO:0000313" key="10">
    <source>
        <dbReference type="EMBL" id="KOH46225.1"/>
    </source>
</evidence>
<dbReference type="AlphaFoldDB" id="A0A0L8VCN6"/>
<dbReference type="PATRIC" id="fig|1409788.3.peg.970"/>
<evidence type="ECO:0000256" key="9">
    <source>
        <dbReference type="SAM" id="SignalP"/>
    </source>
</evidence>
<evidence type="ECO:0000256" key="1">
    <source>
        <dbReference type="ARBA" id="ARBA00004442"/>
    </source>
</evidence>
<dbReference type="OrthoDB" id="9807719at2"/>
<keyword evidence="9" id="KW-0732">Signal</keyword>
<organism evidence="10 11">
    <name type="scientific">Sunxiuqinia dokdonensis</name>
    <dbReference type="NCBI Taxonomy" id="1409788"/>
    <lineage>
        <taxon>Bacteria</taxon>
        <taxon>Pseudomonadati</taxon>
        <taxon>Bacteroidota</taxon>
        <taxon>Bacteroidia</taxon>
        <taxon>Marinilabiliales</taxon>
        <taxon>Prolixibacteraceae</taxon>
        <taxon>Sunxiuqinia</taxon>
    </lineage>
</organism>
<comment type="caution">
    <text evidence="10">The sequence shown here is derived from an EMBL/GenBank/DDBJ whole genome shotgun (WGS) entry which is preliminary data.</text>
</comment>
<evidence type="ECO:0000256" key="5">
    <source>
        <dbReference type="ARBA" id="ARBA00022692"/>
    </source>
</evidence>
<dbReference type="PANTHER" id="PTHR30026:SF20">
    <property type="entry name" value="OUTER MEMBRANE PROTEIN TOLC"/>
    <property type="match status" value="1"/>
</dbReference>
<dbReference type="Pfam" id="PF02321">
    <property type="entry name" value="OEP"/>
    <property type="match status" value="2"/>
</dbReference>
<dbReference type="InterPro" id="IPR051906">
    <property type="entry name" value="TolC-like"/>
</dbReference>
<sequence>MKTKMKRYILLMLIAGLGALPVSAQLLTLDSCKVYAIENNKRLKEARMKINESEEIEKNAFTNFFPKVNAQAIAFQANDYLIDIKTPEMNLPVYDGNLENLSSATQYAYVPGLELKALDYMNVGMLTATQPVYAGGRIRSGYKLATLGKEVSEETLNLSTRDVVVKTEEFYWSLVSLQAKRSTLESYKALLNSLLKDVQVSFDAGLTQKSDLLKIQLKINETKADELKLENGISLVKMALCQHIGLEYSENIQLQDTAFSTVMPEVLYLPPATALANRSEYQLLNKAVDAGILQKRLARGEFLPQLAVGVQGQYLDFADEQNTYGIAFATLSIPISDWWGGSHKLKEHEIKIDVARNNLNEKSELMKLQMERAYKELTESYQQISVAESLAEQAREHLQVITDNYEAGILSTSDLLEAQAIFQEAQDGLVDAKSTYQIRQVYYKQAIAQQVY</sequence>
<name>A0A0L8VCN6_9BACT</name>
<dbReference type="GO" id="GO:0015562">
    <property type="term" value="F:efflux transmembrane transporter activity"/>
    <property type="evidence" value="ECO:0007669"/>
    <property type="project" value="InterPro"/>
</dbReference>
<proteinExistence type="inferred from homology"/>
<evidence type="ECO:0000256" key="7">
    <source>
        <dbReference type="ARBA" id="ARBA00023237"/>
    </source>
</evidence>
<comment type="subcellular location">
    <subcellularLocation>
        <location evidence="1">Cell outer membrane</location>
    </subcellularLocation>
</comment>
<evidence type="ECO:0000256" key="2">
    <source>
        <dbReference type="ARBA" id="ARBA00007613"/>
    </source>
</evidence>
<accession>A0A0L8VCN6</accession>
<protein>
    <submittedName>
        <fullName evidence="10">Acriflavin resistance protein</fullName>
    </submittedName>
</protein>
<dbReference type="STRING" id="1409788.NC99_09530"/>
<keyword evidence="11" id="KW-1185">Reference proteome</keyword>
<reference evidence="11" key="1">
    <citation type="submission" date="2015-07" db="EMBL/GenBank/DDBJ databases">
        <title>Genome sequencing of Sunxiuqinia dokdonensis strain SK.</title>
        <authorList>
            <person name="Ahn S."/>
            <person name="Kim B.-C."/>
        </authorList>
    </citation>
    <scope>NUCLEOTIDE SEQUENCE [LARGE SCALE GENOMIC DNA]</scope>
    <source>
        <strain evidence="11">SK</strain>
    </source>
</reference>
<feature type="chain" id="PRO_5005591592" evidence="9">
    <location>
        <begin position="25"/>
        <end position="452"/>
    </location>
</feature>
<evidence type="ECO:0000256" key="8">
    <source>
        <dbReference type="SAM" id="Coils"/>
    </source>
</evidence>
<keyword evidence="4" id="KW-1134">Transmembrane beta strand</keyword>
<feature type="signal peptide" evidence="9">
    <location>
        <begin position="1"/>
        <end position="24"/>
    </location>
</feature>
<evidence type="ECO:0000256" key="6">
    <source>
        <dbReference type="ARBA" id="ARBA00023136"/>
    </source>
</evidence>
<dbReference type="SUPFAM" id="SSF56954">
    <property type="entry name" value="Outer membrane efflux proteins (OEP)"/>
    <property type="match status" value="1"/>
</dbReference>
<feature type="coiled-coil region" evidence="8">
    <location>
        <begin position="345"/>
        <end position="376"/>
    </location>
</feature>